<feature type="transmembrane region" description="Helical" evidence="1">
    <location>
        <begin position="139"/>
        <end position="160"/>
    </location>
</feature>
<feature type="transmembrane region" description="Helical" evidence="1">
    <location>
        <begin position="167"/>
        <end position="188"/>
    </location>
</feature>
<accession>A0ABW9GK57</accession>
<dbReference type="InterPro" id="IPR007498">
    <property type="entry name" value="PqiA-like"/>
</dbReference>
<keyword evidence="3" id="KW-1185">Reference proteome</keyword>
<dbReference type="GeneID" id="97218708"/>
<dbReference type="RefSeq" id="WP_111872730.1">
    <property type="nucleotide sequence ID" value="NZ_JBGWZZ010000006.1"/>
</dbReference>
<evidence type="ECO:0000313" key="3">
    <source>
        <dbReference type="Proteomes" id="UP001630969"/>
    </source>
</evidence>
<proteinExistence type="predicted"/>
<evidence type="ECO:0000256" key="1">
    <source>
        <dbReference type="SAM" id="Phobius"/>
    </source>
</evidence>
<name>A0ABW9GK57_9GAMM</name>
<feature type="transmembrane region" description="Helical" evidence="1">
    <location>
        <begin position="48"/>
        <end position="73"/>
    </location>
</feature>
<dbReference type="EMBL" id="JBGXBU010000001">
    <property type="protein sequence ID" value="MFM4891540.1"/>
    <property type="molecule type" value="Genomic_DNA"/>
</dbReference>
<keyword evidence="1" id="KW-1133">Transmembrane helix</keyword>
<organism evidence="2 3">
    <name type="scientific">Aeromonas bivalvium</name>
    <dbReference type="NCBI Taxonomy" id="440079"/>
    <lineage>
        <taxon>Bacteria</taxon>
        <taxon>Pseudomonadati</taxon>
        <taxon>Pseudomonadota</taxon>
        <taxon>Gammaproteobacteria</taxon>
        <taxon>Aeromonadales</taxon>
        <taxon>Aeromonadaceae</taxon>
        <taxon>Aeromonas</taxon>
    </lineage>
</organism>
<gene>
    <name evidence="2" type="ORF">ACEUDJ_01375</name>
</gene>
<sequence>MSDPNNVIVCPACDLLIARKLLPLRRHAHCPRCHQHLYGRYGFRPSQLMALSLTGLLLLPSAFFEPLLYLRLAGENSQATLLRGIQMLWQAHEYWVSALVFWCAVLAPTGLLLGILLLASGLATRLGVIPVTLKAVEVFRHWAMLEVYLVSLLVALFKLVDIADVRLGGGLLSLSILMLLNMTLLILFNPAPYWERVALDPQVAEGEPDEGN</sequence>
<reference evidence="2 3" key="1">
    <citation type="submission" date="2024-09" db="EMBL/GenBank/DDBJ databases">
        <title>Aeromonas strains Genome sequencing and assembly.</title>
        <authorList>
            <person name="Hu X."/>
            <person name="Tang B."/>
        </authorList>
    </citation>
    <scope>NUCLEOTIDE SEQUENCE [LARGE SCALE GENOMIC DNA]</scope>
    <source>
        <strain evidence="2 3">NB23SCDHY001</strain>
    </source>
</reference>
<evidence type="ECO:0000313" key="2">
    <source>
        <dbReference type="EMBL" id="MFM4891540.1"/>
    </source>
</evidence>
<keyword evidence="1" id="KW-0472">Membrane</keyword>
<keyword evidence="1" id="KW-0812">Transmembrane</keyword>
<dbReference type="Pfam" id="PF04403">
    <property type="entry name" value="PqiA"/>
    <property type="match status" value="1"/>
</dbReference>
<protein>
    <submittedName>
        <fullName evidence="2">Paraquat-inducible protein A</fullName>
    </submittedName>
</protein>
<comment type="caution">
    <text evidence="2">The sequence shown here is derived from an EMBL/GenBank/DDBJ whole genome shotgun (WGS) entry which is preliminary data.</text>
</comment>
<feature type="transmembrane region" description="Helical" evidence="1">
    <location>
        <begin position="94"/>
        <end position="119"/>
    </location>
</feature>
<dbReference type="Proteomes" id="UP001630969">
    <property type="component" value="Unassembled WGS sequence"/>
</dbReference>